<comment type="caution">
    <text evidence="1">The sequence shown here is derived from an EMBL/GenBank/DDBJ whole genome shotgun (WGS) entry which is preliminary data.</text>
</comment>
<evidence type="ECO:0000313" key="2">
    <source>
        <dbReference type="Proteomes" id="UP001066276"/>
    </source>
</evidence>
<keyword evidence="2" id="KW-1185">Reference proteome</keyword>
<gene>
    <name evidence="1" type="ORF">NDU88_002516</name>
</gene>
<protein>
    <submittedName>
        <fullName evidence="1">Uncharacterized protein</fullName>
    </submittedName>
</protein>
<accession>A0AAV7VES3</accession>
<sequence length="126" mass="13872">MVKRSEGSPRLPLSIRFDLGQILPRTGRVEREPHEEAATAMASGHAPRQENTLAGFSWVADSHRVKALIPKEKYFLDALSVSLSASYNGRLSPLLTRACARTQPACQPFPDSRLHTDIPQIPLLAS</sequence>
<dbReference type="AlphaFoldDB" id="A0AAV7VES3"/>
<dbReference type="Proteomes" id="UP001066276">
    <property type="component" value="Chromosome 2_1"/>
</dbReference>
<evidence type="ECO:0000313" key="1">
    <source>
        <dbReference type="EMBL" id="KAJ1198677.1"/>
    </source>
</evidence>
<reference evidence="1" key="1">
    <citation type="journal article" date="2022" name="bioRxiv">
        <title>Sequencing and chromosome-scale assembly of the giantPleurodeles waltlgenome.</title>
        <authorList>
            <person name="Brown T."/>
            <person name="Elewa A."/>
            <person name="Iarovenko S."/>
            <person name="Subramanian E."/>
            <person name="Araus A.J."/>
            <person name="Petzold A."/>
            <person name="Susuki M."/>
            <person name="Suzuki K.-i.T."/>
            <person name="Hayashi T."/>
            <person name="Toyoda A."/>
            <person name="Oliveira C."/>
            <person name="Osipova E."/>
            <person name="Leigh N.D."/>
            <person name="Simon A."/>
            <person name="Yun M.H."/>
        </authorList>
    </citation>
    <scope>NUCLEOTIDE SEQUENCE</scope>
    <source>
        <strain evidence="1">20211129_DDA</strain>
        <tissue evidence="1">Liver</tissue>
    </source>
</reference>
<dbReference type="EMBL" id="JANPWB010000003">
    <property type="protein sequence ID" value="KAJ1198677.1"/>
    <property type="molecule type" value="Genomic_DNA"/>
</dbReference>
<name>A0AAV7VES3_PLEWA</name>
<proteinExistence type="predicted"/>
<organism evidence="1 2">
    <name type="scientific">Pleurodeles waltl</name>
    <name type="common">Iberian ribbed newt</name>
    <dbReference type="NCBI Taxonomy" id="8319"/>
    <lineage>
        <taxon>Eukaryota</taxon>
        <taxon>Metazoa</taxon>
        <taxon>Chordata</taxon>
        <taxon>Craniata</taxon>
        <taxon>Vertebrata</taxon>
        <taxon>Euteleostomi</taxon>
        <taxon>Amphibia</taxon>
        <taxon>Batrachia</taxon>
        <taxon>Caudata</taxon>
        <taxon>Salamandroidea</taxon>
        <taxon>Salamandridae</taxon>
        <taxon>Pleurodelinae</taxon>
        <taxon>Pleurodeles</taxon>
    </lineage>
</organism>